<dbReference type="GO" id="GO:0005886">
    <property type="term" value="C:plasma membrane"/>
    <property type="evidence" value="ECO:0007669"/>
    <property type="project" value="UniProtKB-SubCell"/>
</dbReference>
<evidence type="ECO:0000256" key="10">
    <source>
        <dbReference type="SAM" id="SignalP"/>
    </source>
</evidence>
<feature type="chain" id="PRO_5022218459" description="TonB C-terminal domain-containing protein" evidence="10">
    <location>
        <begin position="24"/>
        <end position="214"/>
    </location>
</feature>
<dbReference type="AlphaFoldDB" id="A0A511B1J5"/>
<evidence type="ECO:0000256" key="3">
    <source>
        <dbReference type="ARBA" id="ARBA00022448"/>
    </source>
</evidence>
<evidence type="ECO:0000313" key="13">
    <source>
        <dbReference type="Proteomes" id="UP000321230"/>
    </source>
</evidence>
<keyword evidence="9" id="KW-0472">Membrane</keyword>
<dbReference type="EMBL" id="BJUZ01000002">
    <property type="protein sequence ID" value="GEK94330.1"/>
    <property type="molecule type" value="Genomic_DNA"/>
</dbReference>
<gene>
    <name evidence="12" type="ORF">GWA01_21000</name>
</gene>
<evidence type="ECO:0000259" key="11">
    <source>
        <dbReference type="Pfam" id="PF03544"/>
    </source>
</evidence>
<keyword evidence="4" id="KW-1003">Cell membrane</keyword>
<dbReference type="GO" id="GO:0015031">
    <property type="term" value="P:protein transport"/>
    <property type="evidence" value="ECO:0007669"/>
    <property type="project" value="UniProtKB-KW"/>
</dbReference>
<dbReference type="OrthoDB" id="7280791at2"/>
<evidence type="ECO:0000256" key="5">
    <source>
        <dbReference type="ARBA" id="ARBA00022519"/>
    </source>
</evidence>
<keyword evidence="6" id="KW-0812">Transmembrane</keyword>
<dbReference type="RefSeq" id="WP_146797460.1">
    <property type="nucleotide sequence ID" value="NZ_BARC01000006.1"/>
</dbReference>
<comment type="caution">
    <text evidence="12">The sequence shown here is derived from an EMBL/GenBank/DDBJ whole genome shotgun (WGS) entry which is preliminary data.</text>
</comment>
<reference evidence="12 13" key="1">
    <citation type="submission" date="2019-07" db="EMBL/GenBank/DDBJ databases">
        <title>Whole genome shotgun sequence of Gluconobacter wancherniae NBRC 103581.</title>
        <authorList>
            <person name="Hosoyama A."/>
            <person name="Uohara A."/>
            <person name="Ohji S."/>
            <person name="Ichikawa N."/>
        </authorList>
    </citation>
    <scope>NUCLEOTIDE SEQUENCE [LARGE SCALE GENOMIC DNA]</scope>
    <source>
        <strain evidence="12 13">NBRC 103581</strain>
    </source>
</reference>
<proteinExistence type="inferred from homology"/>
<dbReference type="InterPro" id="IPR006260">
    <property type="entry name" value="TonB/TolA_C"/>
</dbReference>
<name>A0A511B1J5_9PROT</name>
<sequence length="214" mass="23288">MLLRRTFAFLVMSMFLSAGSAYCAPIVATLDEHHRTRLFFPPAEAVARQDGSAHLACNISEAGTATKCNVTKSSAPDFGLAALQMVMTSHFLPAYDNGKPVASTWEETINFHLFHAPSTMPLLDHSHTIKPRYPLEALRNGTQGSFHVTCTVSIAGAARDCVASDGPDTLRQATLAYFTLARYLPALQNGEPVEAQFHGTLNWSTGKEENNGFE</sequence>
<comment type="subcellular location">
    <subcellularLocation>
        <location evidence="1">Cell inner membrane</location>
        <topology evidence="1">Single-pass membrane protein</topology>
        <orientation evidence="1">Periplasmic side</orientation>
    </subcellularLocation>
</comment>
<dbReference type="Gene3D" id="3.30.1150.10">
    <property type="match status" value="2"/>
</dbReference>
<dbReference type="Proteomes" id="UP000321230">
    <property type="component" value="Unassembled WGS sequence"/>
</dbReference>
<evidence type="ECO:0000256" key="9">
    <source>
        <dbReference type="ARBA" id="ARBA00023136"/>
    </source>
</evidence>
<dbReference type="NCBIfam" id="TIGR01352">
    <property type="entry name" value="tonB_Cterm"/>
    <property type="match status" value="1"/>
</dbReference>
<keyword evidence="5" id="KW-0997">Cell inner membrane</keyword>
<dbReference type="PANTHER" id="PTHR33446">
    <property type="entry name" value="PROTEIN TONB-RELATED"/>
    <property type="match status" value="1"/>
</dbReference>
<dbReference type="GO" id="GO:0055085">
    <property type="term" value="P:transmembrane transport"/>
    <property type="evidence" value="ECO:0007669"/>
    <property type="project" value="InterPro"/>
</dbReference>
<dbReference type="InterPro" id="IPR051045">
    <property type="entry name" value="TonB-dependent_transducer"/>
</dbReference>
<evidence type="ECO:0000256" key="7">
    <source>
        <dbReference type="ARBA" id="ARBA00022927"/>
    </source>
</evidence>
<evidence type="ECO:0000256" key="4">
    <source>
        <dbReference type="ARBA" id="ARBA00022475"/>
    </source>
</evidence>
<dbReference type="Pfam" id="PF03544">
    <property type="entry name" value="TonB_C"/>
    <property type="match status" value="2"/>
</dbReference>
<accession>A0A511B1J5</accession>
<evidence type="ECO:0000256" key="2">
    <source>
        <dbReference type="ARBA" id="ARBA00006555"/>
    </source>
</evidence>
<keyword evidence="10" id="KW-0732">Signal</keyword>
<keyword evidence="7" id="KW-0653">Protein transport</keyword>
<organism evidence="12 13">
    <name type="scientific">Gluconobacter wancherniae NBRC 103581</name>
    <dbReference type="NCBI Taxonomy" id="656744"/>
    <lineage>
        <taxon>Bacteria</taxon>
        <taxon>Pseudomonadati</taxon>
        <taxon>Pseudomonadota</taxon>
        <taxon>Alphaproteobacteria</taxon>
        <taxon>Acetobacterales</taxon>
        <taxon>Acetobacteraceae</taxon>
        <taxon>Gluconobacter</taxon>
    </lineage>
</organism>
<comment type="similarity">
    <text evidence="2">Belongs to the TonB family.</text>
</comment>
<evidence type="ECO:0000256" key="1">
    <source>
        <dbReference type="ARBA" id="ARBA00004383"/>
    </source>
</evidence>
<protein>
    <recommendedName>
        <fullName evidence="11">TonB C-terminal domain-containing protein</fullName>
    </recommendedName>
</protein>
<feature type="domain" description="TonB C-terminal" evidence="11">
    <location>
        <begin position="38"/>
        <end position="113"/>
    </location>
</feature>
<evidence type="ECO:0000256" key="8">
    <source>
        <dbReference type="ARBA" id="ARBA00022989"/>
    </source>
</evidence>
<feature type="domain" description="TonB C-terminal" evidence="11">
    <location>
        <begin position="130"/>
        <end position="204"/>
    </location>
</feature>
<keyword evidence="13" id="KW-1185">Reference proteome</keyword>
<evidence type="ECO:0000313" key="12">
    <source>
        <dbReference type="EMBL" id="GEK94330.1"/>
    </source>
</evidence>
<keyword evidence="3" id="KW-0813">Transport</keyword>
<dbReference type="SUPFAM" id="SSF74653">
    <property type="entry name" value="TolA/TonB C-terminal domain"/>
    <property type="match status" value="2"/>
</dbReference>
<evidence type="ECO:0000256" key="6">
    <source>
        <dbReference type="ARBA" id="ARBA00022692"/>
    </source>
</evidence>
<keyword evidence="8" id="KW-1133">Transmembrane helix</keyword>
<feature type="signal peptide" evidence="10">
    <location>
        <begin position="1"/>
        <end position="23"/>
    </location>
</feature>
<dbReference type="InterPro" id="IPR037682">
    <property type="entry name" value="TonB_C"/>
</dbReference>